<keyword evidence="2" id="KW-1185">Reference proteome</keyword>
<protein>
    <submittedName>
        <fullName evidence="1">Uncharacterized protein</fullName>
    </submittedName>
</protein>
<gene>
    <name evidence="1" type="ORF">OCTVUL_1B022476</name>
</gene>
<name>A0AA36BLY1_OCTVU</name>
<sequence length="140" mass="15922">MPMYIAVLYIWGTMRTEVLHCCGTLLTKLLYSKEYAACRIASLLKYSVSGSISHLWYINYSITAPLRVPTTFLLMYIPCVVPQTWVSLPVSVVIQPVVDRGTCDLLHTHSTIFKLNTQHRTAGLVVMYPNCKLYLSMYPI</sequence>
<reference evidence="1" key="1">
    <citation type="submission" date="2023-08" db="EMBL/GenBank/DDBJ databases">
        <authorList>
            <person name="Alioto T."/>
            <person name="Alioto T."/>
            <person name="Gomez Garrido J."/>
        </authorList>
    </citation>
    <scope>NUCLEOTIDE SEQUENCE</scope>
</reference>
<dbReference type="AlphaFoldDB" id="A0AA36BLY1"/>
<organism evidence="1 2">
    <name type="scientific">Octopus vulgaris</name>
    <name type="common">Common octopus</name>
    <dbReference type="NCBI Taxonomy" id="6645"/>
    <lineage>
        <taxon>Eukaryota</taxon>
        <taxon>Metazoa</taxon>
        <taxon>Spiralia</taxon>
        <taxon>Lophotrochozoa</taxon>
        <taxon>Mollusca</taxon>
        <taxon>Cephalopoda</taxon>
        <taxon>Coleoidea</taxon>
        <taxon>Octopodiformes</taxon>
        <taxon>Octopoda</taxon>
        <taxon>Incirrata</taxon>
        <taxon>Octopodidae</taxon>
        <taxon>Octopus</taxon>
    </lineage>
</organism>
<evidence type="ECO:0000313" key="2">
    <source>
        <dbReference type="Proteomes" id="UP001162480"/>
    </source>
</evidence>
<evidence type="ECO:0000313" key="1">
    <source>
        <dbReference type="EMBL" id="CAI9736698.1"/>
    </source>
</evidence>
<dbReference type="EMBL" id="OX597832">
    <property type="protein sequence ID" value="CAI9736698.1"/>
    <property type="molecule type" value="Genomic_DNA"/>
</dbReference>
<proteinExistence type="predicted"/>
<dbReference type="Proteomes" id="UP001162480">
    <property type="component" value="Chromosome 19"/>
</dbReference>
<accession>A0AA36BLY1</accession>